<gene>
    <name evidence="1" type="ORF">DPEC_G00247730</name>
</gene>
<dbReference type="EMBL" id="CM055748">
    <property type="protein sequence ID" value="KAJ7995740.1"/>
    <property type="molecule type" value="Genomic_DNA"/>
</dbReference>
<protein>
    <submittedName>
        <fullName evidence="1">Uncharacterized protein</fullName>
    </submittedName>
</protein>
<accession>A0ACC2FWL5</accession>
<dbReference type="Proteomes" id="UP001157502">
    <property type="component" value="Chromosome 21"/>
</dbReference>
<evidence type="ECO:0000313" key="1">
    <source>
        <dbReference type="EMBL" id="KAJ7995740.1"/>
    </source>
</evidence>
<organism evidence="1 2">
    <name type="scientific">Dallia pectoralis</name>
    <name type="common">Alaska blackfish</name>
    <dbReference type="NCBI Taxonomy" id="75939"/>
    <lineage>
        <taxon>Eukaryota</taxon>
        <taxon>Metazoa</taxon>
        <taxon>Chordata</taxon>
        <taxon>Craniata</taxon>
        <taxon>Vertebrata</taxon>
        <taxon>Euteleostomi</taxon>
        <taxon>Actinopterygii</taxon>
        <taxon>Neopterygii</taxon>
        <taxon>Teleostei</taxon>
        <taxon>Protacanthopterygii</taxon>
        <taxon>Esociformes</taxon>
        <taxon>Umbridae</taxon>
        <taxon>Dallia</taxon>
    </lineage>
</organism>
<evidence type="ECO:0000313" key="2">
    <source>
        <dbReference type="Proteomes" id="UP001157502"/>
    </source>
</evidence>
<name>A0ACC2FWL5_DALPE</name>
<sequence>MHMSDYFLTSSGQGLVYNHGGQTTLAECPSSSPSPSHWLVPGCPDKGAICPGDQGRETCLPPPVAVGSAPLLRMLSYGEGIQLDPIPPKEIRYTSSVHYDSERHFIHSVAIRPGGLDLERYSQAVLTVPHSTWRHYKTQLEFQPRQRARQFQSTTIIYPKHARTSYTTELSYDSHRLAKRFLSSIELRPLIGESYPSEVKAWHGLG</sequence>
<keyword evidence="2" id="KW-1185">Reference proteome</keyword>
<proteinExistence type="predicted"/>
<reference evidence="1" key="1">
    <citation type="submission" date="2021-05" db="EMBL/GenBank/DDBJ databases">
        <authorList>
            <person name="Pan Q."/>
            <person name="Jouanno E."/>
            <person name="Zahm M."/>
            <person name="Klopp C."/>
            <person name="Cabau C."/>
            <person name="Louis A."/>
            <person name="Berthelot C."/>
            <person name="Parey E."/>
            <person name="Roest Crollius H."/>
            <person name="Montfort J."/>
            <person name="Robinson-Rechavi M."/>
            <person name="Bouchez O."/>
            <person name="Lampietro C."/>
            <person name="Lopez Roques C."/>
            <person name="Donnadieu C."/>
            <person name="Postlethwait J."/>
            <person name="Bobe J."/>
            <person name="Dillon D."/>
            <person name="Chandos A."/>
            <person name="von Hippel F."/>
            <person name="Guiguen Y."/>
        </authorList>
    </citation>
    <scope>NUCLEOTIDE SEQUENCE</scope>
    <source>
        <strain evidence="1">YG-Jan2019</strain>
    </source>
</reference>
<comment type="caution">
    <text evidence="1">The sequence shown here is derived from an EMBL/GenBank/DDBJ whole genome shotgun (WGS) entry which is preliminary data.</text>
</comment>